<organism evidence="2 3">
    <name type="scientific">Halosimplex litoreum</name>
    <dbReference type="NCBI Taxonomy" id="1198301"/>
    <lineage>
        <taxon>Archaea</taxon>
        <taxon>Methanobacteriati</taxon>
        <taxon>Methanobacteriota</taxon>
        <taxon>Stenosarchaea group</taxon>
        <taxon>Halobacteria</taxon>
        <taxon>Halobacteriales</taxon>
        <taxon>Haloarculaceae</taxon>
        <taxon>Halosimplex</taxon>
    </lineage>
</organism>
<proteinExistence type="predicted"/>
<sequence length="256" mass="28517">MTHWTESVYRENPEVFRRHLEDRLDDAAEEADDLLALLSDHDIDPESALDVACGIGRHAVELGDRGVTVRGIDISESYLDRACERVADRGVGDAVAVERADMRDLAERTDEYDVVYNLWTSFGYFDEATNRDVLAGMHERVAEEGALVLELVNRDGVLADFRPAGIPEDDEDGLVVESADYDPETARMETTRRVFAATDEGYDYEGEMVYDVRLYAPAELAALCRDAGFESVSLYAGLDGEPLERESTRLVVVAEP</sequence>
<evidence type="ECO:0000259" key="1">
    <source>
        <dbReference type="Pfam" id="PF13649"/>
    </source>
</evidence>
<accession>A0A7T3KUM1</accession>
<dbReference type="KEGG" id="hlt:I7X12_16085"/>
<dbReference type="InterPro" id="IPR029063">
    <property type="entry name" value="SAM-dependent_MTases_sf"/>
</dbReference>
<reference evidence="2 3" key="1">
    <citation type="submission" date="2020-12" db="EMBL/GenBank/DDBJ databases">
        <title>Halosimplex halophilum sp. nov. and Halosimplex salinum sp. nov., two new members of the genus Halosimplex.</title>
        <authorList>
            <person name="Cui H.L."/>
        </authorList>
    </citation>
    <scope>NUCLEOTIDE SEQUENCE [LARGE SCALE GENOMIC DNA]</scope>
    <source>
        <strain evidence="2 3">YGH94</strain>
    </source>
</reference>
<evidence type="ECO:0000313" key="3">
    <source>
        <dbReference type="Proteomes" id="UP000595001"/>
    </source>
</evidence>
<feature type="domain" description="Methyltransferase" evidence="1">
    <location>
        <begin position="49"/>
        <end position="145"/>
    </location>
</feature>
<dbReference type="SUPFAM" id="SSF53335">
    <property type="entry name" value="S-adenosyl-L-methionine-dependent methyltransferases"/>
    <property type="match status" value="1"/>
</dbReference>
<dbReference type="InterPro" id="IPR041698">
    <property type="entry name" value="Methyltransf_25"/>
</dbReference>
<dbReference type="PANTHER" id="PTHR43591">
    <property type="entry name" value="METHYLTRANSFERASE"/>
    <property type="match status" value="1"/>
</dbReference>
<dbReference type="Pfam" id="PF13649">
    <property type="entry name" value="Methyltransf_25"/>
    <property type="match status" value="1"/>
</dbReference>
<dbReference type="Gene3D" id="3.40.50.150">
    <property type="entry name" value="Vaccinia Virus protein VP39"/>
    <property type="match status" value="1"/>
</dbReference>
<keyword evidence="2" id="KW-0808">Transferase</keyword>
<gene>
    <name evidence="2" type="ORF">I7X12_16085</name>
</gene>
<dbReference type="Gene3D" id="2.20.25.110">
    <property type="entry name" value="S-adenosyl-L-methionine-dependent methyltransferases"/>
    <property type="match status" value="1"/>
</dbReference>
<dbReference type="OrthoDB" id="1018at2157"/>
<dbReference type="CDD" id="cd02440">
    <property type="entry name" value="AdoMet_MTases"/>
    <property type="match status" value="1"/>
</dbReference>
<dbReference type="Proteomes" id="UP000595001">
    <property type="component" value="Chromosome"/>
</dbReference>
<protein>
    <submittedName>
        <fullName evidence="2">Class I SAM-dependent methyltransferase</fullName>
    </submittedName>
</protein>
<keyword evidence="3" id="KW-1185">Reference proteome</keyword>
<dbReference type="GeneID" id="60590044"/>
<dbReference type="AlphaFoldDB" id="A0A7T3KUM1"/>
<dbReference type="PANTHER" id="PTHR43591:SF110">
    <property type="entry name" value="RHODANESE DOMAIN-CONTAINING PROTEIN"/>
    <property type="match status" value="1"/>
</dbReference>
<evidence type="ECO:0000313" key="2">
    <source>
        <dbReference type="EMBL" id="QPV62244.1"/>
    </source>
</evidence>
<name>A0A7T3KUM1_9EURY</name>
<dbReference type="GO" id="GO:0008168">
    <property type="term" value="F:methyltransferase activity"/>
    <property type="evidence" value="ECO:0007669"/>
    <property type="project" value="UniProtKB-KW"/>
</dbReference>
<dbReference type="RefSeq" id="WP_198061056.1">
    <property type="nucleotide sequence ID" value="NZ_CP065856.1"/>
</dbReference>
<dbReference type="GO" id="GO:0032259">
    <property type="term" value="P:methylation"/>
    <property type="evidence" value="ECO:0007669"/>
    <property type="project" value="UniProtKB-KW"/>
</dbReference>
<keyword evidence="2" id="KW-0489">Methyltransferase</keyword>
<dbReference type="EMBL" id="CP065856">
    <property type="protein sequence ID" value="QPV62244.1"/>
    <property type="molecule type" value="Genomic_DNA"/>
</dbReference>